<dbReference type="Proteomes" id="UP000053732">
    <property type="component" value="Unassembled WGS sequence"/>
</dbReference>
<keyword evidence="2" id="KW-1185">Reference proteome</keyword>
<accession>A0A0G4PLR8</accession>
<reference evidence="1 2" key="1">
    <citation type="journal article" date="2014" name="Nat. Commun.">
        <title>Multiple recent horizontal transfers of a large genomic region in cheese making fungi.</title>
        <authorList>
            <person name="Cheeseman K."/>
            <person name="Ropars J."/>
            <person name="Renault P."/>
            <person name="Dupont J."/>
            <person name="Gouzy J."/>
            <person name="Branca A."/>
            <person name="Abraham A.L."/>
            <person name="Ceppi M."/>
            <person name="Conseiller E."/>
            <person name="Debuchy R."/>
            <person name="Malagnac F."/>
            <person name="Goarin A."/>
            <person name="Silar P."/>
            <person name="Lacoste S."/>
            <person name="Sallet E."/>
            <person name="Bensimon A."/>
            <person name="Giraud T."/>
            <person name="Brygoo Y."/>
        </authorList>
    </citation>
    <scope>NUCLEOTIDE SEQUENCE [LARGE SCALE GENOMIC DNA]</scope>
    <source>
        <strain evidence="2">FM 013</strain>
    </source>
</reference>
<evidence type="ECO:0000313" key="2">
    <source>
        <dbReference type="Proteomes" id="UP000053732"/>
    </source>
</evidence>
<gene>
    <name evidence="1" type="ORF">PCAMFM013_S022g000025</name>
</gene>
<dbReference type="AlphaFoldDB" id="A0A0G4PLR8"/>
<evidence type="ECO:0000313" key="1">
    <source>
        <dbReference type="EMBL" id="CRL27345.1"/>
    </source>
</evidence>
<name>A0A0G4PLR8_PENC3</name>
<dbReference type="EMBL" id="HG793155">
    <property type="protein sequence ID" value="CRL27345.1"/>
    <property type="molecule type" value="Genomic_DNA"/>
</dbReference>
<protein>
    <submittedName>
        <fullName evidence="1">Str. FM013</fullName>
    </submittedName>
</protein>
<sequence>MVWCVLKALVTPPARSPAAAVEDSSRALLIQDKLRMSPNTLSWNLRVSNLQPRSMILAHRISIPHKARSSVLLLRCVVEPLRDATPR</sequence>
<organism evidence="1 2">
    <name type="scientific">Penicillium camemberti (strain FM 013)</name>
    <dbReference type="NCBI Taxonomy" id="1429867"/>
    <lineage>
        <taxon>Eukaryota</taxon>
        <taxon>Fungi</taxon>
        <taxon>Dikarya</taxon>
        <taxon>Ascomycota</taxon>
        <taxon>Pezizomycotina</taxon>
        <taxon>Eurotiomycetes</taxon>
        <taxon>Eurotiomycetidae</taxon>
        <taxon>Eurotiales</taxon>
        <taxon>Aspergillaceae</taxon>
        <taxon>Penicillium</taxon>
    </lineage>
</organism>
<proteinExistence type="predicted"/>